<dbReference type="PANTHER" id="PTHR30055">
    <property type="entry name" value="HTH-TYPE TRANSCRIPTIONAL REGULATOR RUTR"/>
    <property type="match status" value="1"/>
</dbReference>
<evidence type="ECO:0000256" key="1">
    <source>
        <dbReference type="ARBA" id="ARBA00023125"/>
    </source>
</evidence>
<comment type="caution">
    <text evidence="4">The sequence shown here is derived from an EMBL/GenBank/DDBJ whole genome shotgun (WGS) entry which is preliminary data.</text>
</comment>
<protein>
    <recommendedName>
        <fullName evidence="3">HTH tetR-type domain-containing protein</fullName>
    </recommendedName>
</protein>
<dbReference type="Proteomes" id="UP000444980">
    <property type="component" value="Unassembled WGS sequence"/>
</dbReference>
<dbReference type="InterPro" id="IPR050109">
    <property type="entry name" value="HTH-type_TetR-like_transc_reg"/>
</dbReference>
<evidence type="ECO:0000259" key="3">
    <source>
        <dbReference type="PROSITE" id="PS50977"/>
    </source>
</evidence>
<dbReference type="PROSITE" id="PS50977">
    <property type="entry name" value="HTH_TETR_2"/>
    <property type="match status" value="1"/>
</dbReference>
<dbReference type="GO" id="GO:0003700">
    <property type="term" value="F:DNA-binding transcription factor activity"/>
    <property type="evidence" value="ECO:0007669"/>
    <property type="project" value="TreeGrafter"/>
</dbReference>
<sequence length="187" mass="20012">MPRLVDPEARRATINAAVVDIVGESGFAAATMRAVADRIGASTSAVTHYVESRDDLLRVAVRGEVNRRISEADEVIGGRSGAEGLRALLDWALIGRSQTAHRFWLAAIVAAADQAVVATELARFNEWWSARVRGFLADTAVRDVDASADLIGVLVDGLIINGFYGDAPATSARRAQILDLVWSALDL</sequence>
<dbReference type="RefSeq" id="WP_161927207.1">
    <property type="nucleotide sequence ID" value="NZ_BJOU01000001.1"/>
</dbReference>
<dbReference type="AlphaFoldDB" id="A0A7I9UXM9"/>
<dbReference type="GO" id="GO:0000976">
    <property type="term" value="F:transcription cis-regulatory region binding"/>
    <property type="evidence" value="ECO:0007669"/>
    <property type="project" value="TreeGrafter"/>
</dbReference>
<dbReference type="OrthoDB" id="9816296at2"/>
<gene>
    <name evidence="4" type="ORF">nbrc107697_19960</name>
</gene>
<dbReference type="InterPro" id="IPR009057">
    <property type="entry name" value="Homeodomain-like_sf"/>
</dbReference>
<dbReference type="InterPro" id="IPR001647">
    <property type="entry name" value="HTH_TetR"/>
</dbReference>
<keyword evidence="1 2" id="KW-0238">DNA-binding</keyword>
<reference evidence="5" key="1">
    <citation type="submission" date="2019-06" db="EMBL/GenBank/DDBJ databases">
        <title>Gordonia isolated from sludge of a wastewater treatment plant.</title>
        <authorList>
            <person name="Tamura T."/>
            <person name="Aoyama K."/>
            <person name="Kang Y."/>
            <person name="Saito S."/>
            <person name="Akiyama N."/>
            <person name="Yazawa K."/>
            <person name="Gonoi T."/>
            <person name="Mikami Y."/>
        </authorList>
    </citation>
    <scope>NUCLEOTIDE SEQUENCE [LARGE SCALE GENOMIC DNA]</scope>
    <source>
        <strain evidence="5">NBRC 107697</strain>
    </source>
</reference>
<proteinExistence type="predicted"/>
<dbReference type="SUPFAM" id="SSF46689">
    <property type="entry name" value="Homeodomain-like"/>
    <property type="match status" value="1"/>
</dbReference>
<accession>A0A7I9UXM9</accession>
<feature type="domain" description="HTH tetR-type" evidence="3">
    <location>
        <begin position="8"/>
        <end position="68"/>
    </location>
</feature>
<organism evidence="4 5">
    <name type="scientific">Gordonia crocea</name>
    <dbReference type="NCBI Taxonomy" id="589162"/>
    <lineage>
        <taxon>Bacteria</taxon>
        <taxon>Bacillati</taxon>
        <taxon>Actinomycetota</taxon>
        <taxon>Actinomycetes</taxon>
        <taxon>Mycobacteriales</taxon>
        <taxon>Gordoniaceae</taxon>
        <taxon>Gordonia</taxon>
    </lineage>
</organism>
<feature type="DNA-binding region" description="H-T-H motif" evidence="2">
    <location>
        <begin position="31"/>
        <end position="50"/>
    </location>
</feature>
<dbReference type="Gene3D" id="1.10.357.10">
    <property type="entry name" value="Tetracycline Repressor, domain 2"/>
    <property type="match status" value="1"/>
</dbReference>
<evidence type="ECO:0000313" key="4">
    <source>
        <dbReference type="EMBL" id="GED97957.1"/>
    </source>
</evidence>
<dbReference type="Pfam" id="PF00440">
    <property type="entry name" value="TetR_N"/>
    <property type="match status" value="1"/>
</dbReference>
<dbReference type="PANTHER" id="PTHR30055:SF229">
    <property type="entry name" value="HTH-TYPE TRANSCRIPTIONAL REPRESSOR RV1474C"/>
    <property type="match status" value="1"/>
</dbReference>
<dbReference type="EMBL" id="BJOU01000001">
    <property type="protein sequence ID" value="GED97957.1"/>
    <property type="molecule type" value="Genomic_DNA"/>
</dbReference>
<name>A0A7I9UXM9_9ACTN</name>
<keyword evidence="5" id="KW-1185">Reference proteome</keyword>
<evidence type="ECO:0000313" key="5">
    <source>
        <dbReference type="Proteomes" id="UP000444980"/>
    </source>
</evidence>
<evidence type="ECO:0000256" key="2">
    <source>
        <dbReference type="PROSITE-ProRule" id="PRU00335"/>
    </source>
</evidence>